<evidence type="ECO:0000313" key="1">
    <source>
        <dbReference type="EMBL" id="KKI63611.1"/>
    </source>
</evidence>
<reference evidence="1 2" key="1">
    <citation type="submission" date="2015-03" db="EMBL/GenBank/DDBJ databases">
        <title>Genome Assembly of Staphylococcus cohnii subsp. cohnii strain G22B2.</title>
        <authorList>
            <person name="Nair G."/>
            <person name="Kaur G."/>
            <person name="Khatri I."/>
            <person name="Singh N.K."/>
            <person name="Sathyabama S."/>
            <person name="Maurya S.K."/>
            <person name="Subramanian S."/>
            <person name="Agrewala J.N."/>
            <person name="Mayilraj S."/>
        </authorList>
    </citation>
    <scope>NUCLEOTIDE SEQUENCE [LARGE SCALE GENOMIC DNA]</scope>
    <source>
        <strain evidence="1 2">G22B2</strain>
    </source>
</reference>
<protein>
    <submittedName>
        <fullName evidence="1">Uncharacterized protein</fullName>
    </submittedName>
</protein>
<dbReference type="AlphaFoldDB" id="A0A0M2NV63"/>
<accession>A0A0M2NV63</accession>
<name>A0A0M2NV63_STACC</name>
<proteinExistence type="predicted"/>
<gene>
    <name evidence="1" type="ORF">UF66_0658</name>
</gene>
<dbReference type="Proteomes" id="UP000034455">
    <property type="component" value="Unassembled WGS sequence"/>
</dbReference>
<organism evidence="1 2">
    <name type="scientific">Staphylococcus cohnii subsp. cohnii</name>
    <dbReference type="NCBI Taxonomy" id="74704"/>
    <lineage>
        <taxon>Bacteria</taxon>
        <taxon>Bacillati</taxon>
        <taxon>Bacillota</taxon>
        <taxon>Bacilli</taxon>
        <taxon>Bacillales</taxon>
        <taxon>Staphylococcaceae</taxon>
        <taxon>Staphylococcus</taxon>
        <taxon>Staphylococcus cohnii species complex</taxon>
    </lineage>
</organism>
<comment type="caution">
    <text evidence="1">The sequence shown here is derived from an EMBL/GenBank/DDBJ whole genome shotgun (WGS) entry which is preliminary data.</text>
</comment>
<dbReference type="EMBL" id="LAKJ01000013">
    <property type="protein sequence ID" value="KKI63611.1"/>
    <property type="molecule type" value="Genomic_DNA"/>
</dbReference>
<sequence>MYLKRVKGGESLTKQLATISNEVSKASVHTKLGGTAGY</sequence>
<evidence type="ECO:0000313" key="2">
    <source>
        <dbReference type="Proteomes" id="UP000034455"/>
    </source>
</evidence>
<dbReference type="PATRIC" id="fig|74704.6.peg.672"/>